<dbReference type="BRENDA" id="1.13.11.11">
    <property type="organism ID" value="13502"/>
</dbReference>
<evidence type="ECO:0000256" key="10">
    <source>
        <dbReference type="ARBA" id="ARBA00061930"/>
    </source>
</evidence>
<feature type="non-terminal residue" evidence="12">
    <location>
        <position position="1"/>
    </location>
</feature>
<gene>
    <name evidence="12" type="ORF">NEMVEDRAFT_v1g157887</name>
</gene>
<evidence type="ECO:0000256" key="3">
    <source>
        <dbReference type="ARBA" id="ARBA00022723"/>
    </source>
</evidence>
<protein>
    <recommendedName>
        <fullName evidence="11">tryptophan 2,3-dioxygenase</fullName>
        <ecNumber evidence="11">1.13.11.11</ecNumber>
    </recommendedName>
</protein>
<dbReference type="eggNOG" id="KOG3906">
    <property type="taxonomic scope" value="Eukaryota"/>
</dbReference>
<comment type="catalytic activity">
    <reaction evidence="8">
        <text>L-tryptophan + O2 = N-formyl-L-kynurenine</text>
        <dbReference type="Rhea" id="RHEA:24536"/>
        <dbReference type="ChEBI" id="CHEBI:15379"/>
        <dbReference type="ChEBI" id="CHEBI:57912"/>
        <dbReference type="ChEBI" id="CHEBI:58629"/>
        <dbReference type="EC" id="1.13.11.11"/>
    </reaction>
</comment>
<comment type="subunit">
    <text evidence="10">Homotetramer. Dimer of dimers.</text>
</comment>
<dbReference type="SUPFAM" id="SSF140959">
    <property type="entry name" value="Indolic compounds 2,3-dioxygenase-like"/>
    <property type="match status" value="1"/>
</dbReference>
<dbReference type="PANTHER" id="PTHR10138:SF0">
    <property type="entry name" value="TRYPTOPHAN 2,3-DIOXYGENASE"/>
    <property type="match status" value="1"/>
</dbReference>
<dbReference type="Gene3D" id="1.10.287.3810">
    <property type="match status" value="1"/>
</dbReference>
<dbReference type="PhylomeDB" id="A7RFF0"/>
<dbReference type="AlphaFoldDB" id="A7RFF0"/>
<sequence>MSCPYAGDSDSSTAVTDEKDTRLNYSDYLKLDQLLSCQELQSEVVGGPASKAHDELLFIVTHQAYELWFKEIIHEIDTVRSMFMEEDFNESKTLFVISCLHRVVAILKLLKDQILLLETMTPLGFMEFRNYLAPASGFQSQQFRLIENKLGVRRASRFCLANQEYSKQLREKDVEQVEQAESEDSLQELVQRWLCRTPGLETDGFNFWGKYKRSVHAWMVDLKAEAENAPSKALKSERLKTLKGTVETFETIFSEERHNQLVARGERKFSHKALQGALMISFYRDEPRFNQPYQILNLLMDIDSLLIKWRYNHVLIVQRMLGSKAGTGGSSGYQYLRSTISDRYKVFLDLFNMSNFLVPRDRIPPLTSDMKMRLCS</sequence>
<dbReference type="GO" id="GO:0019442">
    <property type="term" value="P:L-tryptophan catabolic process to acetyl-CoA"/>
    <property type="evidence" value="ECO:0000318"/>
    <property type="project" value="GO_Central"/>
</dbReference>
<proteinExistence type="inferred from homology"/>
<evidence type="ECO:0000256" key="5">
    <source>
        <dbReference type="ARBA" id="ARBA00023002"/>
    </source>
</evidence>
<evidence type="ECO:0000256" key="7">
    <source>
        <dbReference type="ARBA" id="ARBA00023079"/>
    </source>
</evidence>
<name>A7RFF0_NEMVE</name>
<evidence type="ECO:0000256" key="6">
    <source>
        <dbReference type="ARBA" id="ARBA00023004"/>
    </source>
</evidence>
<dbReference type="InterPro" id="IPR037217">
    <property type="entry name" value="Trp/Indoleamine_2_3_dOase-like"/>
</dbReference>
<dbReference type="Pfam" id="PF03301">
    <property type="entry name" value="Trp_dioxygenase"/>
    <property type="match status" value="1"/>
</dbReference>
<dbReference type="KEGG" id="nve:5521889"/>
<evidence type="ECO:0000313" key="13">
    <source>
        <dbReference type="Proteomes" id="UP000001593"/>
    </source>
</evidence>
<comment type="cofactor">
    <cofactor evidence="1">
        <name>heme</name>
        <dbReference type="ChEBI" id="CHEBI:30413"/>
    </cofactor>
</comment>
<keyword evidence="6" id="KW-0408">Iron</keyword>
<dbReference type="STRING" id="45351.A7RFF0"/>
<dbReference type="GO" id="GO:0046872">
    <property type="term" value="F:metal ion binding"/>
    <property type="evidence" value="ECO:0007669"/>
    <property type="project" value="UniProtKB-KW"/>
</dbReference>
<organism evidence="12 13">
    <name type="scientific">Nematostella vectensis</name>
    <name type="common">Starlet sea anemone</name>
    <dbReference type="NCBI Taxonomy" id="45351"/>
    <lineage>
        <taxon>Eukaryota</taxon>
        <taxon>Metazoa</taxon>
        <taxon>Cnidaria</taxon>
        <taxon>Anthozoa</taxon>
        <taxon>Hexacorallia</taxon>
        <taxon>Actiniaria</taxon>
        <taxon>Edwardsiidae</taxon>
        <taxon>Nematostella</taxon>
    </lineage>
</organism>
<dbReference type="EMBL" id="DS469508">
    <property type="protein sequence ID" value="EDO49705.1"/>
    <property type="molecule type" value="Genomic_DNA"/>
</dbReference>
<evidence type="ECO:0000256" key="9">
    <source>
        <dbReference type="ARBA" id="ARBA00060570"/>
    </source>
</evidence>
<dbReference type="GO" id="GO:0019441">
    <property type="term" value="P:L-tryptophan catabolic process to kynurenine"/>
    <property type="evidence" value="ECO:0007669"/>
    <property type="project" value="InterPro"/>
</dbReference>
<dbReference type="InParanoid" id="A7RFF0"/>
<keyword evidence="4" id="KW-0223">Dioxygenase</keyword>
<evidence type="ECO:0000256" key="4">
    <source>
        <dbReference type="ARBA" id="ARBA00022964"/>
    </source>
</evidence>
<dbReference type="Proteomes" id="UP000001593">
    <property type="component" value="Unassembled WGS sequence"/>
</dbReference>
<evidence type="ECO:0000313" key="12">
    <source>
        <dbReference type="EMBL" id="EDO49705.1"/>
    </source>
</evidence>
<dbReference type="Gene3D" id="1.20.58.480">
    <property type="match status" value="1"/>
</dbReference>
<reference evidence="12 13" key="1">
    <citation type="journal article" date="2007" name="Science">
        <title>Sea anemone genome reveals ancestral eumetazoan gene repertoire and genomic organization.</title>
        <authorList>
            <person name="Putnam N.H."/>
            <person name="Srivastava M."/>
            <person name="Hellsten U."/>
            <person name="Dirks B."/>
            <person name="Chapman J."/>
            <person name="Salamov A."/>
            <person name="Terry A."/>
            <person name="Shapiro H."/>
            <person name="Lindquist E."/>
            <person name="Kapitonov V.V."/>
            <person name="Jurka J."/>
            <person name="Genikhovich G."/>
            <person name="Grigoriev I.V."/>
            <person name="Lucas S.M."/>
            <person name="Steele R.E."/>
            <person name="Finnerty J.R."/>
            <person name="Technau U."/>
            <person name="Martindale M.Q."/>
            <person name="Rokhsar D.S."/>
        </authorList>
    </citation>
    <scope>NUCLEOTIDE SEQUENCE [LARGE SCALE GENOMIC DNA]</scope>
    <source>
        <strain evidence="13">CH2 X CH6</strain>
    </source>
</reference>
<keyword evidence="7" id="KW-0823">Tryptophan catabolism</keyword>
<dbReference type="OMA" id="WRWRNDH"/>
<evidence type="ECO:0000256" key="1">
    <source>
        <dbReference type="ARBA" id="ARBA00001971"/>
    </source>
</evidence>
<dbReference type="InterPro" id="IPR004981">
    <property type="entry name" value="Trp_2_3_dOase"/>
</dbReference>
<comment type="pathway">
    <text evidence="9">Amino-acid degradation; L-tryptophan degradation via kynurenine pathway; L-kynurenine from L-tryptophan: step 1/2.</text>
</comment>
<evidence type="ECO:0000256" key="8">
    <source>
        <dbReference type="ARBA" id="ARBA00050412"/>
    </source>
</evidence>
<dbReference type="GO" id="GO:0020037">
    <property type="term" value="F:heme binding"/>
    <property type="evidence" value="ECO:0000318"/>
    <property type="project" value="GO_Central"/>
</dbReference>
<keyword evidence="2" id="KW-0349">Heme</keyword>
<dbReference type="HOGENOM" id="CLU_045599_1_1_1"/>
<dbReference type="GO" id="GO:0004833">
    <property type="term" value="F:L-tryptophan 2,3-dioxygenase activity"/>
    <property type="evidence" value="ECO:0000318"/>
    <property type="project" value="GO_Central"/>
</dbReference>
<keyword evidence="3" id="KW-0479">Metal-binding</keyword>
<dbReference type="EC" id="1.13.11.11" evidence="11"/>
<dbReference type="FunFam" id="1.10.287.3810:FF:000001">
    <property type="entry name" value="Tryptophan 2,3-dioxygenase"/>
    <property type="match status" value="1"/>
</dbReference>
<evidence type="ECO:0000256" key="2">
    <source>
        <dbReference type="ARBA" id="ARBA00022617"/>
    </source>
</evidence>
<keyword evidence="13" id="KW-1185">Reference proteome</keyword>
<dbReference type="HAMAP" id="MF_01972">
    <property type="entry name" value="T23O"/>
    <property type="match status" value="1"/>
</dbReference>
<keyword evidence="5" id="KW-0560">Oxidoreductase</keyword>
<dbReference type="PANTHER" id="PTHR10138">
    <property type="entry name" value="TRYPTOPHAN 2,3-DIOXYGENASE"/>
    <property type="match status" value="1"/>
</dbReference>
<evidence type="ECO:0000256" key="11">
    <source>
        <dbReference type="ARBA" id="ARBA00066688"/>
    </source>
</evidence>
<accession>A7RFF0</accession>
<dbReference type="OrthoDB" id="447477at2759"/>